<dbReference type="PROSITE" id="PS50174">
    <property type="entry name" value="G_PATCH"/>
    <property type="match status" value="1"/>
</dbReference>
<dbReference type="Pfam" id="PF01585">
    <property type="entry name" value="G-patch"/>
    <property type="match status" value="1"/>
</dbReference>
<dbReference type="AlphaFoldDB" id="A0A8S3AP79"/>
<dbReference type="Proteomes" id="UP000676336">
    <property type="component" value="Unassembled WGS sequence"/>
</dbReference>
<dbReference type="SMART" id="SM00443">
    <property type="entry name" value="G_patch"/>
    <property type="match status" value="1"/>
</dbReference>
<evidence type="ECO:0000259" key="2">
    <source>
        <dbReference type="PROSITE" id="PS50174"/>
    </source>
</evidence>
<dbReference type="InterPro" id="IPR000467">
    <property type="entry name" value="G_patch_dom"/>
</dbReference>
<feature type="region of interest" description="Disordered" evidence="1">
    <location>
        <begin position="1"/>
        <end position="55"/>
    </location>
</feature>
<reference evidence="3" key="1">
    <citation type="submission" date="2021-02" db="EMBL/GenBank/DDBJ databases">
        <authorList>
            <person name="Nowell W R."/>
        </authorList>
    </citation>
    <scope>NUCLEOTIDE SEQUENCE</scope>
</reference>
<sequence length="227" mass="25597">DSSLNLSDSDKDPCLTSNEADDEQSDWPRDESSIPRCLSWKEGGGDNNAADDDDDEKMLTTNEGTLDKIVSDAFNMVLHTSKDTIKNRIKSFVNREMLTGNRRNASSKNNYAHPHLKRHVRLLKETRRSHHNSYNHKRVKSEHYPPRHHDIVAPIDSTNIGHQLLEKIGWTPGSGLGLNQDGITAPVDINYHNCRQGLGYDNTSIDTIERMESEHQPLSSSSHPSHV</sequence>
<comment type="caution">
    <text evidence="3">The sequence shown here is derived from an EMBL/GenBank/DDBJ whole genome shotgun (WGS) entry which is preliminary data.</text>
</comment>
<feature type="non-terminal residue" evidence="3">
    <location>
        <position position="227"/>
    </location>
</feature>
<evidence type="ECO:0000313" key="3">
    <source>
        <dbReference type="EMBL" id="CAF4736087.1"/>
    </source>
</evidence>
<dbReference type="PANTHER" id="PTHR20923:SF1">
    <property type="entry name" value="G PATCH DOMAIN AND ANKYRIN REPEAT-CONTAINING PROTEIN 1"/>
    <property type="match status" value="1"/>
</dbReference>
<name>A0A8S3AP79_9BILA</name>
<gene>
    <name evidence="3" type="ORF">SMN809_LOCUS44499</name>
</gene>
<protein>
    <recommendedName>
        <fullName evidence="2">G-patch domain-containing protein</fullName>
    </recommendedName>
</protein>
<dbReference type="PANTHER" id="PTHR20923">
    <property type="entry name" value="BAT4 PROTEIN-RELATED"/>
    <property type="match status" value="1"/>
</dbReference>
<dbReference type="GO" id="GO:0003676">
    <property type="term" value="F:nucleic acid binding"/>
    <property type="evidence" value="ECO:0007669"/>
    <property type="project" value="InterPro"/>
</dbReference>
<accession>A0A8S3AP79</accession>
<proteinExistence type="predicted"/>
<dbReference type="InterPro" id="IPR039146">
    <property type="entry name" value="GPANK1"/>
</dbReference>
<feature type="domain" description="G-patch" evidence="2">
    <location>
        <begin position="157"/>
        <end position="203"/>
    </location>
</feature>
<evidence type="ECO:0000313" key="4">
    <source>
        <dbReference type="Proteomes" id="UP000676336"/>
    </source>
</evidence>
<organism evidence="3 4">
    <name type="scientific">Rotaria magnacalcarata</name>
    <dbReference type="NCBI Taxonomy" id="392030"/>
    <lineage>
        <taxon>Eukaryota</taxon>
        <taxon>Metazoa</taxon>
        <taxon>Spiralia</taxon>
        <taxon>Gnathifera</taxon>
        <taxon>Rotifera</taxon>
        <taxon>Eurotatoria</taxon>
        <taxon>Bdelloidea</taxon>
        <taxon>Philodinida</taxon>
        <taxon>Philodinidae</taxon>
        <taxon>Rotaria</taxon>
    </lineage>
</organism>
<evidence type="ECO:0000256" key="1">
    <source>
        <dbReference type="SAM" id="MobiDB-lite"/>
    </source>
</evidence>
<dbReference type="EMBL" id="CAJOBI010133607">
    <property type="protein sequence ID" value="CAF4736087.1"/>
    <property type="molecule type" value="Genomic_DNA"/>
</dbReference>